<evidence type="ECO:0000313" key="7">
    <source>
        <dbReference type="EMBL" id="CAG9314650.1"/>
    </source>
</evidence>
<evidence type="ECO:0000256" key="2">
    <source>
        <dbReference type="ARBA" id="ARBA00022737"/>
    </source>
</evidence>
<dbReference type="PANTHER" id="PTHR19818">
    <property type="entry name" value="ZINC FINGER PROTEIN ZIC AND GLI"/>
    <property type="match status" value="1"/>
</dbReference>
<keyword evidence="1" id="KW-0479">Metal-binding</keyword>
<dbReference type="InterPro" id="IPR036236">
    <property type="entry name" value="Znf_C2H2_sf"/>
</dbReference>
<evidence type="ECO:0000256" key="5">
    <source>
        <dbReference type="PROSITE-ProRule" id="PRU00042"/>
    </source>
</evidence>
<evidence type="ECO:0000256" key="1">
    <source>
        <dbReference type="ARBA" id="ARBA00022723"/>
    </source>
</evidence>
<evidence type="ECO:0000259" key="6">
    <source>
        <dbReference type="PROSITE" id="PS50157"/>
    </source>
</evidence>
<dbReference type="GO" id="GO:0000981">
    <property type="term" value="F:DNA-binding transcription factor activity, RNA polymerase II-specific"/>
    <property type="evidence" value="ECO:0007669"/>
    <property type="project" value="TreeGrafter"/>
</dbReference>
<keyword evidence="8" id="KW-1185">Reference proteome</keyword>
<gene>
    <name evidence="7" type="ORF">BSTOLATCC_MIC11650</name>
</gene>
<dbReference type="SUPFAM" id="SSF57667">
    <property type="entry name" value="beta-beta-alpha zinc fingers"/>
    <property type="match status" value="2"/>
</dbReference>
<evidence type="ECO:0000313" key="8">
    <source>
        <dbReference type="Proteomes" id="UP001162131"/>
    </source>
</evidence>
<dbReference type="Gene3D" id="3.30.160.60">
    <property type="entry name" value="Classic Zinc Finger"/>
    <property type="match status" value="3"/>
</dbReference>
<dbReference type="FunFam" id="3.30.160.60:FF:002343">
    <property type="entry name" value="Zinc finger protein 33A"/>
    <property type="match status" value="1"/>
</dbReference>
<dbReference type="InterPro" id="IPR050329">
    <property type="entry name" value="GLI_C2H2-zinc-finger"/>
</dbReference>
<dbReference type="AlphaFoldDB" id="A0AAU9ISC2"/>
<dbReference type="GO" id="GO:0045944">
    <property type="term" value="P:positive regulation of transcription by RNA polymerase II"/>
    <property type="evidence" value="ECO:0007669"/>
    <property type="project" value="UniProtKB-ARBA"/>
</dbReference>
<dbReference type="Pfam" id="PF00096">
    <property type="entry name" value="zf-C2H2"/>
    <property type="match status" value="3"/>
</dbReference>
<dbReference type="GO" id="GO:0000978">
    <property type="term" value="F:RNA polymerase II cis-regulatory region sequence-specific DNA binding"/>
    <property type="evidence" value="ECO:0007669"/>
    <property type="project" value="TreeGrafter"/>
</dbReference>
<keyword evidence="4" id="KW-0862">Zinc</keyword>
<dbReference type="PANTHER" id="PTHR19818:SF139">
    <property type="entry name" value="PAIR-RULE PROTEIN ODD-PAIRED"/>
    <property type="match status" value="1"/>
</dbReference>
<name>A0AAU9ISC2_9CILI</name>
<keyword evidence="2" id="KW-0677">Repeat</keyword>
<dbReference type="SMART" id="SM00355">
    <property type="entry name" value="ZnF_C2H2"/>
    <property type="match status" value="3"/>
</dbReference>
<dbReference type="GO" id="GO:0008270">
    <property type="term" value="F:zinc ion binding"/>
    <property type="evidence" value="ECO:0007669"/>
    <property type="project" value="UniProtKB-KW"/>
</dbReference>
<evidence type="ECO:0000256" key="3">
    <source>
        <dbReference type="ARBA" id="ARBA00022771"/>
    </source>
</evidence>
<dbReference type="EMBL" id="CAJZBQ010000012">
    <property type="protein sequence ID" value="CAG9314650.1"/>
    <property type="molecule type" value="Genomic_DNA"/>
</dbReference>
<feature type="domain" description="C2H2-type" evidence="6">
    <location>
        <begin position="37"/>
        <end position="64"/>
    </location>
</feature>
<keyword evidence="3 5" id="KW-0863">Zinc-finger</keyword>
<dbReference type="Proteomes" id="UP001162131">
    <property type="component" value="Unassembled WGS sequence"/>
</dbReference>
<organism evidence="7 8">
    <name type="scientific">Blepharisma stoltei</name>
    <dbReference type="NCBI Taxonomy" id="1481888"/>
    <lineage>
        <taxon>Eukaryota</taxon>
        <taxon>Sar</taxon>
        <taxon>Alveolata</taxon>
        <taxon>Ciliophora</taxon>
        <taxon>Postciliodesmatophora</taxon>
        <taxon>Heterotrichea</taxon>
        <taxon>Heterotrichida</taxon>
        <taxon>Blepharismidae</taxon>
        <taxon>Blepharisma</taxon>
    </lineage>
</organism>
<proteinExistence type="predicted"/>
<feature type="domain" description="C2H2-type" evidence="6">
    <location>
        <begin position="65"/>
        <end position="94"/>
    </location>
</feature>
<dbReference type="InterPro" id="IPR013087">
    <property type="entry name" value="Znf_C2H2_type"/>
</dbReference>
<dbReference type="GO" id="GO:0005634">
    <property type="term" value="C:nucleus"/>
    <property type="evidence" value="ECO:0007669"/>
    <property type="project" value="UniProtKB-ARBA"/>
</dbReference>
<comment type="caution">
    <text evidence="7">The sequence shown here is derived from an EMBL/GenBank/DDBJ whole genome shotgun (WGS) entry which is preliminary data.</text>
</comment>
<reference evidence="7" key="1">
    <citation type="submission" date="2021-09" db="EMBL/GenBank/DDBJ databases">
        <authorList>
            <consortium name="AG Swart"/>
            <person name="Singh M."/>
            <person name="Singh A."/>
            <person name="Seah K."/>
            <person name="Emmerich C."/>
        </authorList>
    </citation>
    <scope>NUCLEOTIDE SEQUENCE</scope>
    <source>
        <strain evidence="7">ATCC30299</strain>
    </source>
</reference>
<feature type="domain" description="C2H2-type" evidence="6">
    <location>
        <begin position="6"/>
        <end position="36"/>
    </location>
</feature>
<accession>A0AAU9ISC2</accession>
<dbReference type="PROSITE" id="PS00028">
    <property type="entry name" value="ZINC_FINGER_C2H2_1"/>
    <property type="match status" value="3"/>
</dbReference>
<sequence>MKDMVFNCPIEGCNRSYKNKFNLDRHVEALHMQDKKYQCPHCLKILSSKQNLNEHLFTHSGEKPYVCREPGCGMKFRQGSQLSAHKRIHVAIKSYASRIEENVSGRYYLKLSHCLSLFPSLLEQKSLIPDLKLKEEEIFLPPISGPSSSVQLPSDILYDHPLQV</sequence>
<evidence type="ECO:0000256" key="4">
    <source>
        <dbReference type="ARBA" id="ARBA00022833"/>
    </source>
</evidence>
<protein>
    <recommendedName>
        <fullName evidence="6">C2H2-type domain-containing protein</fullName>
    </recommendedName>
</protein>
<dbReference type="PROSITE" id="PS50157">
    <property type="entry name" value="ZINC_FINGER_C2H2_2"/>
    <property type="match status" value="3"/>
</dbReference>